<evidence type="ECO:0000313" key="3">
    <source>
        <dbReference type="Proteomes" id="UP000320176"/>
    </source>
</evidence>
<sequence length="148" mass="16299">MSNSDINPYEPAANEDTLARPLRVLASNTSTVGYLLLAGFPLFTVCTFMHSCMCGHLQHATPTTFPLHVGLDVVLGIVFLAAAYFAFRSTIRHRKSFTALLTLIYVDHVLLANGAGYFFILIDAPVMIFIAIRCMTRCRETRADLVAA</sequence>
<proteinExistence type="predicted"/>
<name>A0A5C6B0L6_9BACT</name>
<keyword evidence="1" id="KW-0812">Transmembrane</keyword>
<feature type="transmembrane region" description="Helical" evidence="1">
    <location>
        <begin position="32"/>
        <end position="53"/>
    </location>
</feature>
<protein>
    <submittedName>
        <fullName evidence="2">Uncharacterized protein</fullName>
    </submittedName>
</protein>
<reference evidence="2 3" key="1">
    <citation type="submission" date="2019-02" db="EMBL/GenBank/DDBJ databases">
        <title>Deep-cultivation of Planctomycetes and their phenomic and genomic characterization uncovers novel biology.</title>
        <authorList>
            <person name="Wiegand S."/>
            <person name="Jogler M."/>
            <person name="Boedeker C."/>
            <person name="Pinto D."/>
            <person name="Vollmers J."/>
            <person name="Rivas-Marin E."/>
            <person name="Kohn T."/>
            <person name="Peeters S.H."/>
            <person name="Heuer A."/>
            <person name="Rast P."/>
            <person name="Oberbeckmann S."/>
            <person name="Bunk B."/>
            <person name="Jeske O."/>
            <person name="Meyerdierks A."/>
            <person name="Storesund J.E."/>
            <person name="Kallscheuer N."/>
            <person name="Luecker S."/>
            <person name="Lage O.M."/>
            <person name="Pohl T."/>
            <person name="Merkel B.J."/>
            <person name="Hornburger P."/>
            <person name="Mueller R.-W."/>
            <person name="Bruemmer F."/>
            <person name="Labrenz M."/>
            <person name="Spormann A.M."/>
            <person name="Op Den Camp H."/>
            <person name="Overmann J."/>
            <person name="Amann R."/>
            <person name="Jetten M.S.M."/>
            <person name="Mascher T."/>
            <person name="Medema M.H."/>
            <person name="Devos D.P."/>
            <person name="Kaster A.-K."/>
            <person name="Ovreas L."/>
            <person name="Rohde M."/>
            <person name="Galperin M.Y."/>
            <person name="Jogler C."/>
        </authorList>
    </citation>
    <scope>NUCLEOTIDE SEQUENCE [LARGE SCALE GENOMIC DNA]</scope>
    <source>
        <strain evidence="2 3">Pla52n</strain>
    </source>
</reference>
<comment type="caution">
    <text evidence="2">The sequence shown here is derived from an EMBL/GenBank/DDBJ whole genome shotgun (WGS) entry which is preliminary data.</text>
</comment>
<keyword evidence="3" id="KW-1185">Reference proteome</keyword>
<keyword evidence="1" id="KW-0472">Membrane</keyword>
<feature type="transmembrane region" description="Helical" evidence="1">
    <location>
        <begin position="65"/>
        <end position="87"/>
    </location>
</feature>
<dbReference type="EMBL" id="SJPN01000002">
    <property type="protein sequence ID" value="TWU05845.1"/>
    <property type="molecule type" value="Genomic_DNA"/>
</dbReference>
<accession>A0A5C6B0L6</accession>
<feature type="transmembrane region" description="Helical" evidence="1">
    <location>
        <begin position="110"/>
        <end position="132"/>
    </location>
</feature>
<dbReference type="AlphaFoldDB" id="A0A5C6B0L6"/>
<dbReference type="Proteomes" id="UP000320176">
    <property type="component" value="Unassembled WGS sequence"/>
</dbReference>
<gene>
    <name evidence="2" type="ORF">Pla52n_15600</name>
</gene>
<evidence type="ECO:0000256" key="1">
    <source>
        <dbReference type="SAM" id="Phobius"/>
    </source>
</evidence>
<keyword evidence="1" id="KW-1133">Transmembrane helix</keyword>
<evidence type="ECO:0000313" key="2">
    <source>
        <dbReference type="EMBL" id="TWU05845.1"/>
    </source>
</evidence>
<organism evidence="2 3">
    <name type="scientific">Stieleria varia</name>
    <dbReference type="NCBI Taxonomy" id="2528005"/>
    <lineage>
        <taxon>Bacteria</taxon>
        <taxon>Pseudomonadati</taxon>
        <taxon>Planctomycetota</taxon>
        <taxon>Planctomycetia</taxon>
        <taxon>Pirellulales</taxon>
        <taxon>Pirellulaceae</taxon>
        <taxon>Stieleria</taxon>
    </lineage>
</organism>